<dbReference type="Proteomes" id="UP000283509">
    <property type="component" value="Unassembled WGS sequence"/>
</dbReference>
<reference evidence="2 3" key="2">
    <citation type="submission" date="2019-01" db="EMBL/GenBank/DDBJ databases">
        <title>The decoding of complex shrimp genome reveals the adaptation for benthos swimmer, frequently molting mechanism and breeding impact on genome.</title>
        <authorList>
            <person name="Sun Y."/>
            <person name="Gao Y."/>
            <person name="Yu Y."/>
        </authorList>
    </citation>
    <scope>NUCLEOTIDE SEQUENCE [LARGE SCALE GENOMIC DNA]</scope>
    <source>
        <tissue evidence="2">Muscle</tissue>
    </source>
</reference>
<sequence>MSNSQQRWPARNQLFSLPPTGALRQPTPEPDDPSFTASPRPCLCLLRSGTSSQGHRILPRPPNLMGALRQPAPEPDDPVLRRVSTSLPLSPEVGHFTRSQDPPTSSEPYG</sequence>
<keyword evidence="3" id="KW-1185">Reference proteome</keyword>
<organism evidence="2 3">
    <name type="scientific">Penaeus vannamei</name>
    <name type="common">Whiteleg shrimp</name>
    <name type="synonym">Litopenaeus vannamei</name>
    <dbReference type="NCBI Taxonomy" id="6689"/>
    <lineage>
        <taxon>Eukaryota</taxon>
        <taxon>Metazoa</taxon>
        <taxon>Ecdysozoa</taxon>
        <taxon>Arthropoda</taxon>
        <taxon>Crustacea</taxon>
        <taxon>Multicrustacea</taxon>
        <taxon>Malacostraca</taxon>
        <taxon>Eumalacostraca</taxon>
        <taxon>Eucarida</taxon>
        <taxon>Decapoda</taxon>
        <taxon>Dendrobranchiata</taxon>
        <taxon>Penaeoidea</taxon>
        <taxon>Penaeidae</taxon>
        <taxon>Penaeus</taxon>
    </lineage>
</organism>
<dbReference type="EMBL" id="QCYY01002177">
    <property type="protein sequence ID" value="ROT72323.1"/>
    <property type="molecule type" value="Genomic_DNA"/>
</dbReference>
<reference evidence="2 3" key="1">
    <citation type="submission" date="2018-04" db="EMBL/GenBank/DDBJ databases">
        <authorList>
            <person name="Zhang X."/>
            <person name="Yuan J."/>
            <person name="Li F."/>
            <person name="Xiang J."/>
        </authorList>
    </citation>
    <scope>NUCLEOTIDE SEQUENCE [LARGE SCALE GENOMIC DNA]</scope>
    <source>
        <tissue evidence="2">Muscle</tissue>
    </source>
</reference>
<evidence type="ECO:0000313" key="2">
    <source>
        <dbReference type="EMBL" id="ROT72323.1"/>
    </source>
</evidence>
<comment type="caution">
    <text evidence="2">The sequence shown here is derived from an EMBL/GenBank/DDBJ whole genome shotgun (WGS) entry which is preliminary data.</text>
</comment>
<protein>
    <submittedName>
        <fullName evidence="2">Uncharacterized protein</fullName>
    </submittedName>
</protein>
<feature type="compositionally biased region" description="Polar residues" evidence="1">
    <location>
        <begin position="97"/>
        <end position="110"/>
    </location>
</feature>
<evidence type="ECO:0000256" key="1">
    <source>
        <dbReference type="SAM" id="MobiDB-lite"/>
    </source>
</evidence>
<name>A0A3R7QML6_PENVA</name>
<dbReference type="AlphaFoldDB" id="A0A3R7QML6"/>
<accession>A0A3R7QML6</accession>
<feature type="region of interest" description="Disordered" evidence="1">
    <location>
        <begin position="1"/>
        <end position="110"/>
    </location>
</feature>
<evidence type="ECO:0000313" key="3">
    <source>
        <dbReference type="Proteomes" id="UP000283509"/>
    </source>
</evidence>
<proteinExistence type="predicted"/>
<gene>
    <name evidence="2" type="ORF">C7M84_009297</name>
</gene>